<gene>
    <name evidence="1" type="ORF">NC803_04755</name>
    <name evidence="2" type="ORF">NC856_03175</name>
</gene>
<protein>
    <submittedName>
        <fullName evidence="1">Uncharacterized protein</fullName>
    </submittedName>
</protein>
<dbReference type="InterPro" id="IPR014721">
    <property type="entry name" value="Ribsml_uS5_D2-typ_fold_subgr"/>
</dbReference>
<dbReference type="AlphaFoldDB" id="A0AA41Y025"/>
<keyword evidence="3" id="KW-1185">Reference proteome</keyword>
<proteinExistence type="predicted"/>
<dbReference type="Proteomes" id="UP001165568">
    <property type="component" value="Unassembled WGS sequence"/>
</dbReference>
<dbReference type="Gene3D" id="3.30.230.10">
    <property type="match status" value="1"/>
</dbReference>
<dbReference type="RefSeq" id="WP_264089377.1">
    <property type="nucleotide sequence ID" value="NZ_JAMPJT010000002.1"/>
</dbReference>
<reference evidence="1" key="1">
    <citation type="submission" date="2022-04" db="EMBL/GenBank/DDBJ databases">
        <title>Brenneria sp. isolated from walnut trees in Serbia.</title>
        <authorList>
            <person name="Gasic K."/>
            <person name="Zlatkovic N."/>
            <person name="Kuzmanovic N."/>
        </authorList>
    </citation>
    <scope>NUCLEOTIDE SEQUENCE</scope>
    <source>
        <strain evidence="2">KBI 423</strain>
        <strain evidence="1">KBI 447</strain>
    </source>
</reference>
<evidence type="ECO:0000313" key="3">
    <source>
        <dbReference type="Proteomes" id="UP001165568"/>
    </source>
</evidence>
<organism evidence="1 4">
    <name type="scientific">Brenneria izbisi</name>
    <dbReference type="NCBI Taxonomy" id="2939450"/>
    <lineage>
        <taxon>Bacteria</taxon>
        <taxon>Pseudomonadati</taxon>
        <taxon>Pseudomonadota</taxon>
        <taxon>Gammaproteobacteria</taxon>
        <taxon>Enterobacterales</taxon>
        <taxon>Pectobacteriaceae</taxon>
        <taxon>Brenneria</taxon>
    </lineage>
</organism>
<comment type="caution">
    <text evidence="1">The sequence shown here is derived from an EMBL/GenBank/DDBJ whole genome shotgun (WGS) entry which is preliminary data.</text>
</comment>
<evidence type="ECO:0000313" key="1">
    <source>
        <dbReference type="EMBL" id="MCV9878157.1"/>
    </source>
</evidence>
<evidence type="ECO:0000313" key="4">
    <source>
        <dbReference type="Proteomes" id="UP001165569"/>
    </source>
</evidence>
<name>A0AA41Y025_9GAMM</name>
<dbReference type="EMBL" id="JAMPJT010000002">
    <property type="protein sequence ID" value="MCV9878157.1"/>
    <property type="molecule type" value="Genomic_DNA"/>
</dbReference>
<sequence>MLYGPHNAIERYRNIGISAHLNAGKITTTDRAHPVLFSASFGFRDAVKRTNPVTLEPVMKVEAETLQEYAGSVMNEIMAAKSSR</sequence>
<dbReference type="EMBL" id="JAMPJU010000002">
    <property type="protein sequence ID" value="MCV9881279.1"/>
    <property type="molecule type" value="Genomic_DNA"/>
</dbReference>
<accession>A0AA41Y025</accession>
<evidence type="ECO:0000313" key="2">
    <source>
        <dbReference type="EMBL" id="MCV9881279.1"/>
    </source>
</evidence>
<dbReference type="Proteomes" id="UP001165569">
    <property type="component" value="Unassembled WGS sequence"/>
</dbReference>